<name>A0ABP0Z0E8_9ROSI</name>
<dbReference type="InterPro" id="IPR058954">
    <property type="entry name" value="AAA_lid_SMAX1"/>
</dbReference>
<dbReference type="InterPro" id="IPR027417">
    <property type="entry name" value="P-loop_NTPase"/>
</dbReference>
<keyword evidence="3" id="KW-0805">Transcription regulation</keyword>
<keyword evidence="2 5" id="KW-0677">Repeat</keyword>
<comment type="similarity">
    <text evidence="1">Belongs to the ClpA/ClpB family.</text>
</comment>
<dbReference type="CDD" id="cd19499">
    <property type="entry name" value="RecA-like_ClpB_Hsp104-like"/>
    <property type="match status" value="1"/>
</dbReference>
<dbReference type="InterPro" id="IPR004176">
    <property type="entry name" value="Clp_R_N"/>
</dbReference>
<gene>
    <name evidence="7" type="ORF">CITCOLO1_LOCUS18607</name>
</gene>
<evidence type="ECO:0000256" key="2">
    <source>
        <dbReference type="ARBA" id="ARBA00022737"/>
    </source>
</evidence>
<dbReference type="PROSITE" id="PS51903">
    <property type="entry name" value="CLP_R"/>
    <property type="match status" value="1"/>
</dbReference>
<dbReference type="InterPro" id="IPR036628">
    <property type="entry name" value="Clp_N_dom_sf"/>
</dbReference>
<accession>A0ABP0Z0E8</accession>
<evidence type="ECO:0000259" key="6">
    <source>
        <dbReference type="PROSITE" id="PS51903"/>
    </source>
</evidence>
<protein>
    <recommendedName>
        <fullName evidence="6">Clp R domain-containing protein</fullName>
    </recommendedName>
</protein>
<feature type="domain" description="Clp R" evidence="6">
    <location>
        <begin position="8"/>
        <end position="174"/>
    </location>
</feature>
<evidence type="ECO:0000256" key="1">
    <source>
        <dbReference type="ARBA" id="ARBA00008675"/>
    </source>
</evidence>
<evidence type="ECO:0000256" key="4">
    <source>
        <dbReference type="ARBA" id="ARBA00023163"/>
    </source>
</evidence>
<dbReference type="PANTHER" id="PTHR43572:SF49">
    <property type="entry name" value="PROTEIN SMAX1-LIKE 8"/>
    <property type="match status" value="1"/>
</dbReference>
<dbReference type="Proteomes" id="UP001642487">
    <property type="component" value="Chromosome 7"/>
</dbReference>
<evidence type="ECO:0000256" key="5">
    <source>
        <dbReference type="PROSITE-ProRule" id="PRU01251"/>
    </source>
</evidence>
<dbReference type="Pfam" id="PF07724">
    <property type="entry name" value="AAA_2"/>
    <property type="match status" value="1"/>
</dbReference>
<evidence type="ECO:0000313" key="7">
    <source>
        <dbReference type="EMBL" id="CAK9326265.1"/>
    </source>
</evidence>
<dbReference type="Gene3D" id="3.40.50.300">
    <property type="entry name" value="P-loop containing nucleotide triphosphate hydrolases"/>
    <property type="match status" value="2"/>
</dbReference>
<evidence type="ECO:0000313" key="8">
    <source>
        <dbReference type="Proteomes" id="UP001642487"/>
    </source>
</evidence>
<dbReference type="SUPFAM" id="SSF52540">
    <property type="entry name" value="P-loop containing nucleoside triphosphate hydrolases"/>
    <property type="match status" value="1"/>
</dbReference>
<dbReference type="InterPro" id="IPR051650">
    <property type="entry name" value="SL_signaling_regulator"/>
</dbReference>
<reference evidence="7 8" key="1">
    <citation type="submission" date="2024-03" db="EMBL/GenBank/DDBJ databases">
        <authorList>
            <person name="Gkanogiannis A."/>
            <person name="Becerra Lopez-Lavalle L."/>
        </authorList>
    </citation>
    <scope>NUCLEOTIDE SEQUENCE [LARGE SCALE GENOMIC DNA]</scope>
</reference>
<proteinExistence type="inferred from homology"/>
<dbReference type="InterPro" id="IPR058680">
    <property type="entry name" value="NBD_SMAX1-like"/>
</dbReference>
<organism evidence="7 8">
    <name type="scientific">Citrullus colocynthis</name>
    <name type="common">colocynth</name>
    <dbReference type="NCBI Taxonomy" id="252529"/>
    <lineage>
        <taxon>Eukaryota</taxon>
        <taxon>Viridiplantae</taxon>
        <taxon>Streptophyta</taxon>
        <taxon>Embryophyta</taxon>
        <taxon>Tracheophyta</taxon>
        <taxon>Spermatophyta</taxon>
        <taxon>Magnoliopsida</taxon>
        <taxon>eudicotyledons</taxon>
        <taxon>Gunneridae</taxon>
        <taxon>Pentapetalae</taxon>
        <taxon>rosids</taxon>
        <taxon>fabids</taxon>
        <taxon>Cucurbitales</taxon>
        <taxon>Cucurbitaceae</taxon>
        <taxon>Benincaseae</taxon>
        <taxon>Citrullus</taxon>
    </lineage>
</organism>
<sequence length="1148" mass="127893">MPTAVSLARQCLAPDAAHALDEAVAVARRRGHAQTTSLHAISALLSLPSSALRDACARARKTTAYSPRLQFKALELCLSVSLDRVPSTQISDDPPVSNSLMAAIKRSQANQRRQPENFHLYHQLSHQSSIACVKVELQHFLLSILDDPVVSRVFGEAGFRSSEIKLAIIRPFPQLLRYTSRARGPPLFLCNLMDCSDPNRRGFLFPLSGFRDGDNNENNRRIGEVLKRNRGRNPLLVGVSAYVALKGFTEVVEKRNDNFLPEELAGLRTICLENDVFRFLSENSEMGSLNMRFLEVVQMVAQSPESGLIVNFGDLKAFVGDNSTDDRASHVVGQLKKLVDVHGDKVWLIGAAANYETYLRFVTKFPSIEKDWDLHLLPITSLKSESYPRSSLMGSFVPLGGFFSTPSDASIPLNGSCQHPSRCLQCDKSCEDEVIAASKGVFTPPLSEQYQSSVPSWMQMTELSNFDAFDAKTRDDGLVLSAKIAGFQKKWDNICQRLHHGQPLKETPMFPTVVGFQVTEDKREDFAVNNFNSSACVSSHKDSSVDLNSRNFMDLPRISHSRSNTFPLSGKASNENFLSKLQEETPKTDDLELGGRNSPFSLSISSVDDKNRTSSPSAGSVTTDLGLGIVSLSNSYKLKKPLNPNSVEFPSDLSGCCSTNVDLVNGKVCNGFTPSSSCSSPEQRGQMNAMDVKTLFHGKVCNGFTPSSSCSSPEQRGQMNAKDVKTLFRLLKERVFWQDQAVSIISQTISQRQTRSDKHNGSNLRGDIWFNFVGPDKFGKKRAGIALAEILYGNKDQFICVDLSSQDGMINPDALLGCPQMRSYSAEFRGKTVLDFVAAELRKQPLSIVMLENVDKAELLDQNRLSQAIQTGKLSDLQGREVSIKNAIFMMTSKLSTQHRIVFPNKQLSKYCEERILKAKSWPLHIEVASSSGDQTNQTKAVSDAERKSIPNPFFMSKRKLSVIDESSDQHEISETVKRSNKMPTSNKFLDLNQPAEENAPHDIDSDCPDNDSTSEISKTWLQDFCNYIDQVVVFKPFDFDGLAEKIVKNVKKIFHSVFGPEYMLEIDSKVMEQLLAAAYISYGNRDVDDWMEQVLRRKFLEVKRIHILSTYSTVKLSTYDQELSLEEKTAEVCLPQRIILDPKSCSS</sequence>
<dbReference type="Pfam" id="PF23569">
    <property type="entry name" value="NBD_SMAX1"/>
    <property type="match status" value="1"/>
</dbReference>
<dbReference type="InterPro" id="IPR003959">
    <property type="entry name" value="ATPase_AAA_core"/>
</dbReference>
<dbReference type="Gene3D" id="1.10.1780.10">
    <property type="entry name" value="Clp, N-terminal domain"/>
    <property type="match status" value="1"/>
</dbReference>
<dbReference type="Pfam" id="PF26587">
    <property type="entry name" value="AAA_lid_SMAX1"/>
    <property type="match status" value="1"/>
</dbReference>
<keyword evidence="4" id="KW-0804">Transcription</keyword>
<dbReference type="PANTHER" id="PTHR43572">
    <property type="entry name" value="CHAPERONE PROTEIN CLPD, CHLOROPLASTIC"/>
    <property type="match status" value="1"/>
</dbReference>
<evidence type="ECO:0000256" key="3">
    <source>
        <dbReference type="ARBA" id="ARBA00023015"/>
    </source>
</evidence>
<dbReference type="EMBL" id="OZ021741">
    <property type="protein sequence ID" value="CAK9326265.1"/>
    <property type="molecule type" value="Genomic_DNA"/>
</dbReference>
<keyword evidence="8" id="KW-1185">Reference proteome</keyword>